<sequence>MEGSQGKIGAEELASLLEQRDWERDNLPKVDIDFFKGDHVSDFLDKFEQIASHCKWNEEQMLKEVIKYIHIGLKEEVSGLVRRAGSSWRKFYDDMRNKYRLGEEQLTKDDLEKIYRYSYVSVGHFLAEYERASRKVWALSEHDNCFVFLMNFTNAEQQDLIRGTEGRLVWDKIRENLEQKDFDQYLIHTLREARKRRKVLDSEKSELEKRSNDPAVGTSDAKKNGTQKGVEIVRRNHRWSTKKKNAPGGKRKKIPARVRVDASHTYERMLDAPNEEGIEEQRVQGEVGMTLPHTASDLGKECDDRGTS</sequence>
<proteinExistence type="predicted"/>
<evidence type="ECO:0008006" key="4">
    <source>
        <dbReference type="Google" id="ProtNLM"/>
    </source>
</evidence>
<gene>
    <name evidence="2" type="ORF">CBR_g50701</name>
</gene>
<dbReference type="Gramene" id="GBG65338">
    <property type="protein sequence ID" value="GBG65338"/>
    <property type="gene ID" value="CBR_g50701"/>
</dbReference>
<comment type="caution">
    <text evidence="2">The sequence shown here is derived from an EMBL/GenBank/DDBJ whole genome shotgun (WGS) entry which is preliminary data.</text>
</comment>
<feature type="region of interest" description="Disordered" evidence="1">
    <location>
        <begin position="198"/>
        <end position="256"/>
    </location>
</feature>
<accession>A0A388K5L0</accession>
<dbReference type="Proteomes" id="UP000265515">
    <property type="component" value="Unassembled WGS sequence"/>
</dbReference>
<organism evidence="2 3">
    <name type="scientific">Chara braunii</name>
    <name type="common">Braun's stonewort</name>
    <dbReference type="NCBI Taxonomy" id="69332"/>
    <lineage>
        <taxon>Eukaryota</taxon>
        <taxon>Viridiplantae</taxon>
        <taxon>Streptophyta</taxon>
        <taxon>Charophyceae</taxon>
        <taxon>Charales</taxon>
        <taxon>Characeae</taxon>
        <taxon>Chara</taxon>
    </lineage>
</organism>
<feature type="compositionally biased region" description="Basic and acidic residues" evidence="1">
    <location>
        <begin position="199"/>
        <end position="212"/>
    </location>
</feature>
<evidence type="ECO:0000313" key="3">
    <source>
        <dbReference type="Proteomes" id="UP000265515"/>
    </source>
</evidence>
<name>A0A388K5L0_CHABU</name>
<dbReference type="EMBL" id="BFEA01000061">
    <property type="protein sequence ID" value="GBG65338.1"/>
    <property type="molecule type" value="Genomic_DNA"/>
</dbReference>
<dbReference type="AlphaFoldDB" id="A0A388K5L0"/>
<evidence type="ECO:0000256" key="1">
    <source>
        <dbReference type="SAM" id="MobiDB-lite"/>
    </source>
</evidence>
<evidence type="ECO:0000313" key="2">
    <source>
        <dbReference type="EMBL" id="GBG65338.1"/>
    </source>
</evidence>
<reference evidence="2 3" key="1">
    <citation type="journal article" date="2018" name="Cell">
        <title>The Chara Genome: Secondary Complexity and Implications for Plant Terrestrialization.</title>
        <authorList>
            <person name="Nishiyama T."/>
            <person name="Sakayama H."/>
            <person name="Vries J.D."/>
            <person name="Buschmann H."/>
            <person name="Saint-Marcoux D."/>
            <person name="Ullrich K.K."/>
            <person name="Haas F.B."/>
            <person name="Vanderstraeten L."/>
            <person name="Becker D."/>
            <person name="Lang D."/>
            <person name="Vosolsobe S."/>
            <person name="Rombauts S."/>
            <person name="Wilhelmsson P.K.I."/>
            <person name="Janitza P."/>
            <person name="Kern R."/>
            <person name="Heyl A."/>
            <person name="Rumpler F."/>
            <person name="Villalobos L.I.A.C."/>
            <person name="Clay J.M."/>
            <person name="Skokan R."/>
            <person name="Toyoda A."/>
            <person name="Suzuki Y."/>
            <person name="Kagoshima H."/>
            <person name="Schijlen E."/>
            <person name="Tajeshwar N."/>
            <person name="Catarino B."/>
            <person name="Hetherington A.J."/>
            <person name="Saltykova A."/>
            <person name="Bonnot C."/>
            <person name="Breuninger H."/>
            <person name="Symeonidi A."/>
            <person name="Radhakrishnan G.V."/>
            <person name="Van Nieuwerburgh F."/>
            <person name="Deforce D."/>
            <person name="Chang C."/>
            <person name="Karol K.G."/>
            <person name="Hedrich R."/>
            <person name="Ulvskov P."/>
            <person name="Glockner G."/>
            <person name="Delwiche C.F."/>
            <person name="Petrasek J."/>
            <person name="Van de Peer Y."/>
            <person name="Friml J."/>
            <person name="Beilby M."/>
            <person name="Dolan L."/>
            <person name="Kohara Y."/>
            <person name="Sugano S."/>
            <person name="Fujiyama A."/>
            <person name="Delaux P.-M."/>
            <person name="Quint M."/>
            <person name="TheiBen G."/>
            <person name="Hagemann M."/>
            <person name="Harholt J."/>
            <person name="Dunand C."/>
            <person name="Zachgo S."/>
            <person name="Langdale J."/>
            <person name="Maumus F."/>
            <person name="Straeten D.V.D."/>
            <person name="Gould S.B."/>
            <person name="Rensing S.A."/>
        </authorList>
    </citation>
    <scope>NUCLEOTIDE SEQUENCE [LARGE SCALE GENOMIC DNA]</scope>
    <source>
        <strain evidence="2 3">S276</strain>
    </source>
</reference>
<feature type="compositionally biased region" description="Basic residues" evidence="1">
    <location>
        <begin position="235"/>
        <end position="256"/>
    </location>
</feature>
<protein>
    <recommendedName>
        <fullName evidence="4">Retrotransposon gag domain-containing protein</fullName>
    </recommendedName>
</protein>
<keyword evidence="3" id="KW-1185">Reference proteome</keyword>